<dbReference type="Proteomes" id="UP000222788">
    <property type="component" value="Unassembled WGS sequence"/>
</dbReference>
<name>A0A2C5WXU5_9PEZI</name>
<keyword evidence="3 6" id="KW-0812">Transmembrane</keyword>
<comment type="similarity">
    <text evidence="2">Belongs to the membrane magnesium transporter (TC 1.A.67) family.</text>
</comment>
<evidence type="ECO:0000256" key="1">
    <source>
        <dbReference type="ARBA" id="ARBA00004127"/>
    </source>
</evidence>
<evidence type="ECO:0000256" key="5">
    <source>
        <dbReference type="ARBA" id="ARBA00023136"/>
    </source>
</evidence>
<protein>
    <recommendedName>
        <fullName evidence="10">ER membrane protein complex subunit 5</fullName>
    </recommendedName>
</protein>
<keyword evidence="5 6" id="KW-0472">Membrane</keyword>
<sequence length="131" mass="14510">MSFFTHSLSGLGLVLLIHACYSAQEHTTLQALRSTSSFSSLPLDIVIETIAATMVLTLGLILSAPTLRPINWRVWAGKLEREGPAVFSEDISKATDIIGNPFFSLESRPSFIDIRGQRKNFVKWTLEQNSS</sequence>
<evidence type="ECO:0000256" key="2">
    <source>
        <dbReference type="ARBA" id="ARBA00006109"/>
    </source>
</evidence>
<evidence type="ECO:0000256" key="6">
    <source>
        <dbReference type="SAM" id="Phobius"/>
    </source>
</evidence>
<dbReference type="GO" id="GO:0072546">
    <property type="term" value="C:EMC complex"/>
    <property type="evidence" value="ECO:0007669"/>
    <property type="project" value="TreeGrafter"/>
</dbReference>
<dbReference type="GO" id="GO:0034975">
    <property type="term" value="P:protein folding in endoplasmic reticulum"/>
    <property type="evidence" value="ECO:0007669"/>
    <property type="project" value="TreeGrafter"/>
</dbReference>
<evidence type="ECO:0000313" key="8">
    <source>
        <dbReference type="EMBL" id="PHH50530.1"/>
    </source>
</evidence>
<keyword evidence="9" id="KW-1185">Reference proteome</keyword>
<evidence type="ECO:0000313" key="9">
    <source>
        <dbReference type="Proteomes" id="UP000222788"/>
    </source>
</evidence>
<dbReference type="PANTHER" id="PTHR28144">
    <property type="entry name" value="ER MEMBRANE PROTEIN COMPLEX SUBUNIT 5"/>
    <property type="match status" value="1"/>
</dbReference>
<dbReference type="PANTHER" id="PTHR28144:SF1">
    <property type="entry name" value="ER MEMBRANE PROTEIN COMPLEX SUBUNIT 5"/>
    <property type="match status" value="1"/>
</dbReference>
<keyword evidence="7" id="KW-0732">Signal</keyword>
<dbReference type="InterPro" id="IPR053279">
    <property type="entry name" value="EMC_subunit"/>
</dbReference>
<reference evidence="8 9" key="2">
    <citation type="journal article" date="2013" name="IMA Fungus">
        <title>IMA Genome-F 1: Ceratocystis fimbriata: Draft nuclear genome sequence for the plant pathogen, Ceratocystis fimbriata.</title>
        <authorList>
            <person name="Wilken P.M."/>
            <person name="Steenkamp E.T."/>
            <person name="Wingfield M.J."/>
            <person name="de Beer Z.W."/>
            <person name="Wingfield B.D."/>
        </authorList>
    </citation>
    <scope>NUCLEOTIDE SEQUENCE [LARGE SCALE GENOMIC DNA]</scope>
    <source>
        <strain evidence="8 9">CBS 114723</strain>
    </source>
</reference>
<evidence type="ECO:0000256" key="3">
    <source>
        <dbReference type="ARBA" id="ARBA00022692"/>
    </source>
</evidence>
<evidence type="ECO:0008006" key="10">
    <source>
        <dbReference type="Google" id="ProtNLM"/>
    </source>
</evidence>
<dbReference type="InterPro" id="IPR018937">
    <property type="entry name" value="MMgT"/>
</dbReference>
<evidence type="ECO:0000256" key="4">
    <source>
        <dbReference type="ARBA" id="ARBA00022989"/>
    </source>
</evidence>
<comment type="caution">
    <text evidence="8">The sequence shown here is derived from an EMBL/GenBank/DDBJ whole genome shotgun (WGS) entry which is preliminary data.</text>
</comment>
<evidence type="ECO:0000256" key="7">
    <source>
        <dbReference type="SAM" id="SignalP"/>
    </source>
</evidence>
<feature type="chain" id="PRO_5012564313" description="ER membrane protein complex subunit 5" evidence="7">
    <location>
        <begin position="23"/>
        <end position="131"/>
    </location>
</feature>
<comment type="subcellular location">
    <subcellularLocation>
        <location evidence="1">Endomembrane system</location>
        <topology evidence="1">Multi-pass membrane protein</topology>
    </subcellularLocation>
</comment>
<reference evidence="8 9" key="1">
    <citation type="journal article" date="2013" name="Fungal Biol.">
        <title>Analysis of microsatellite markers in the genome of the plant pathogen Ceratocystis fimbriata.</title>
        <authorList>
            <person name="Simpson M.C."/>
            <person name="Wilken P.M."/>
            <person name="Coetzee M.P."/>
            <person name="Wingfield M.J."/>
            <person name="Wingfield B.D."/>
        </authorList>
    </citation>
    <scope>NUCLEOTIDE SEQUENCE [LARGE SCALE GENOMIC DNA]</scope>
    <source>
        <strain evidence="8 9">CBS 114723</strain>
    </source>
</reference>
<dbReference type="Pfam" id="PF10270">
    <property type="entry name" value="MMgT"/>
    <property type="match status" value="1"/>
</dbReference>
<dbReference type="EMBL" id="APWK03000125">
    <property type="protein sequence ID" value="PHH50530.1"/>
    <property type="molecule type" value="Genomic_DNA"/>
</dbReference>
<dbReference type="AlphaFoldDB" id="A0A2C5WXU5"/>
<keyword evidence="4 6" id="KW-1133">Transmembrane helix</keyword>
<feature type="signal peptide" evidence="7">
    <location>
        <begin position="1"/>
        <end position="22"/>
    </location>
</feature>
<proteinExistence type="inferred from homology"/>
<feature type="transmembrane region" description="Helical" evidence="6">
    <location>
        <begin position="46"/>
        <end position="64"/>
    </location>
</feature>
<dbReference type="STRING" id="1035309.A0A2C5WXU5"/>
<gene>
    <name evidence="8" type="ORF">CFIMG_005628RA</name>
</gene>
<dbReference type="OrthoDB" id="44756at2759"/>
<accession>A0A2C5WXU5</accession>
<organism evidence="8 9">
    <name type="scientific">Ceratocystis fimbriata CBS 114723</name>
    <dbReference type="NCBI Taxonomy" id="1035309"/>
    <lineage>
        <taxon>Eukaryota</taxon>
        <taxon>Fungi</taxon>
        <taxon>Dikarya</taxon>
        <taxon>Ascomycota</taxon>
        <taxon>Pezizomycotina</taxon>
        <taxon>Sordariomycetes</taxon>
        <taxon>Hypocreomycetidae</taxon>
        <taxon>Microascales</taxon>
        <taxon>Ceratocystidaceae</taxon>
        <taxon>Ceratocystis</taxon>
    </lineage>
</organism>